<dbReference type="AlphaFoldDB" id="A0A5M9JIZ3"/>
<dbReference type="PANTHER" id="PTHR33407">
    <property type="entry name" value="PECTATE LYASE F-RELATED"/>
    <property type="match status" value="1"/>
</dbReference>
<keyword evidence="13" id="KW-1185">Reference proteome</keyword>
<dbReference type="Proteomes" id="UP000322873">
    <property type="component" value="Unassembled WGS sequence"/>
</dbReference>
<dbReference type="VEuPathDB" id="FungiDB:MFRU_012g02020"/>
<sequence>MQFTIAKLAVLAVAFGLAQAAPAVVADANAPAMTDPATITSKPNNIQRRAPPASKGSTALPAAKTILPGQKFDGGMVMFDRGRSCTGQTEGGSLDAVFIVQAGGTLSNVIIGPNQAEGVHCEGGCTLQNVWWSDVCEDALTVLKTQTVGQTTKVIGGGAFNAADKVFQHNGAGTLSISDFAVENFGKLYRSCGNCGTQYKRNVIMNNVSASGGKQLTGINSNYGDTCKLTNVSLKSVKETCVKYEGTNINSQEPVRIGEGPDGVNCVYAMSDIKSS</sequence>
<evidence type="ECO:0000256" key="9">
    <source>
        <dbReference type="ARBA" id="ARBA00025679"/>
    </source>
</evidence>
<comment type="subcellular location">
    <subcellularLocation>
        <location evidence="3 10">Secreted</location>
    </subcellularLocation>
</comment>
<evidence type="ECO:0000256" key="7">
    <source>
        <dbReference type="ARBA" id="ARBA00022837"/>
    </source>
</evidence>
<keyword evidence="7 10" id="KW-0106">Calcium</keyword>
<evidence type="ECO:0000313" key="12">
    <source>
        <dbReference type="EMBL" id="KAA8568697.1"/>
    </source>
</evidence>
<dbReference type="SUPFAM" id="SSF51126">
    <property type="entry name" value="Pectin lyase-like"/>
    <property type="match status" value="1"/>
</dbReference>
<gene>
    <name evidence="12" type="ORF">EYC84_007698</name>
</gene>
<dbReference type="Gene3D" id="2.160.20.10">
    <property type="entry name" value="Single-stranded right-handed beta-helix, Pectin lyase-like"/>
    <property type="match status" value="1"/>
</dbReference>
<keyword evidence="5 10" id="KW-0964">Secreted</keyword>
<proteinExistence type="inferred from homology"/>
<comment type="function">
    <text evidence="9 10">Pectinolytic enzyme consist of four classes of enzymes: pectin lyase, polygalacturonase, pectin methylesterase and rhamnogalacturonase. Among pectinolytic enzymes, pectin lyase is the most important in depolymerization of pectin, since it cleaves internal glycosidic bonds of highly methylated pectins. Favors pectate, the anion, over pectin, the methyl ester.</text>
</comment>
<evidence type="ECO:0000256" key="10">
    <source>
        <dbReference type="RuleBase" id="RU367009"/>
    </source>
</evidence>
<dbReference type="EMBL" id="VICG01000009">
    <property type="protein sequence ID" value="KAA8568697.1"/>
    <property type="molecule type" value="Genomic_DNA"/>
</dbReference>
<name>A0A5M9JIZ3_MONFR</name>
<comment type="similarity">
    <text evidence="4 10">Belongs to the polysaccharide lyase 3 family.</text>
</comment>
<evidence type="ECO:0000256" key="8">
    <source>
        <dbReference type="ARBA" id="ARBA00023239"/>
    </source>
</evidence>
<feature type="region of interest" description="Disordered" evidence="11">
    <location>
        <begin position="36"/>
        <end position="59"/>
    </location>
</feature>
<keyword evidence="6 10" id="KW-0732">Signal</keyword>
<evidence type="ECO:0000313" key="13">
    <source>
        <dbReference type="Proteomes" id="UP000322873"/>
    </source>
</evidence>
<comment type="cofactor">
    <cofactor evidence="2 10">
        <name>Ca(2+)</name>
        <dbReference type="ChEBI" id="CHEBI:29108"/>
    </cofactor>
</comment>
<keyword evidence="8 10" id="KW-0456">Lyase</keyword>
<evidence type="ECO:0000256" key="2">
    <source>
        <dbReference type="ARBA" id="ARBA00001913"/>
    </source>
</evidence>
<dbReference type="EC" id="4.2.2.2" evidence="10"/>
<dbReference type="InterPro" id="IPR011050">
    <property type="entry name" value="Pectin_lyase_fold/virulence"/>
</dbReference>
<dbReference type="GO" id="GO:0005576">
    <property type="term" value="C:extracellular region"/>
    <property type="evidence" value="ECO:0007669"/>
    <property type="project" value="UniProtKB-SubCell"/>
</dbReference>
<evidence type="ECO:0000256" key="11">
    <source>
        <dbReference type="SAM" id="MobiDB-lite"/>
    </source>
</evidence>
<reference evidence="12 13" key="1">
    <citation type="submission" date="2019-06" db="EMBL/GenBank/DDBJ databases">
        <title>Genome Sequence of the Brown Rot Fungal Pathogen Monilinia fructicola.</title>
        <authorList>
            <person name="De Miccolis Angelini R.M."/>
            <person name="Landi L."/>
            <person name="Abate D."/>
            <person name="Pollastro S."/>
            <person name="Romanazzi G."/>
            <person name="Faretra F."/>
        </authorList>
    </citation>
    <scope>NUCLEOTIDE SEQUENCE [LARGE SCALE GENOMIC DNA]</scope>
    <source>
        <strain evidence="12 13">Mfrc123</strain>
    </source>
</reference>
<comment type="catalytic activity">
    <reaction evidence="1 10">
        <text>Eliminative cleavage of (1-&gt;4)-alpha-D-galacturonan to give oligosaccharides with 4-deoxy-alpha-D-galact-4-enuronosyl groups at their non-reducing ends.</text>
        <dbReference type="EC" id="4.2.2.2"/>
    </reaction>
</comment>
<dbReference type="OrthoDB" id="441042at2759"/>
<evidence type="ECO:0000256" key="1">
    <source>
        <dbReference type="ARBA" id="ARBA00000695"/>
    </source>
</evidence>
<protein>
    <recommendedName>
        <fullName evidence="10">Pectate lyase</fullName>
        <ecNumber evidence="10">4.2.2.2</ecNumber>
    </recommendedName>
</protein>
<evidence type="ECO:0000256" key="5">
    <source>
        <dbReference type="ARBA" id="ARBA00022525"/>
    </source>
</evidence>
<evidence type="ECO:0000256" key="4">
    <source>
        <dbReference type="ARBA" id="ARBA00006463"/>
    </source>
</evidence>
<dbReference type="InterPro" id="IPR012334">
    <property type="entry name" value="Pectin_lyas_fold"/>
</dbReference>
<feature type="chain" id="PRO_5025093535" description="Pectate lyase" evidence="10">
    <location>
        <begin position="21"/>
        <end position="276"/>
    </location>
</feature>
<accession>A0A5M9JIZ3</accession>
<feature type="compositionally biased region" description="Polar residues" evidence="11">
    <location>
        <begin position="37"/>
        <end position="47"/>
    </location>
</feature>
<evidence type="ECO:0000256" key="6">
    <source>
        <dbReference type="ARBA" id="ARBA00022729"/>
    </source>
</evidence>
<dbReference type="PANTHER" id="PTHR33407:SF9">
    <property type="entry name" value="PECTATE LYASE F-RELATED"/>
    <property type="match status" value="1"/>
</dbReference>
<dbReference type="Pfam" id="PF03211">
    <property type="entry name" value="Pectate_lyase"/>
    <property type="match status" value="1"/>
</dbReference>
<dbReference type="GO" id="GO:0045490">
    <property type="term" value="P:pectin catabolic process"/>
    <property type="evidence" value="ECO:0007669"/>
    <property type="project" value="TreeGrafter"/>
</dbReference>
<evidence type="ECO:0000256" key="3">
    <source>
        <dbReference type="ARBA" id="ARBA00004613"/>
    </source>
</evidence>
<dbReference type="GO" id="GO:0030570">
    <property type="term" value="F:pectate lyase activity"/>
    <property type="evidence" value="ECO:0007669"/>
    <property type="project" value="UniProtKB-UniRule"/>
</dbReference>
<organism evidence="12 13">
    <name type="scientific">Monilinia fructicola</name>
    <name type="common">Brown rot fungus</name>
    <name type="synonym">Ciboria fructicola</name>
    <dbReference type="NCBI Taxonomy" id="38448"/>
    <lineage>
        <taxon>Eukaryota</taxon>
        <taxon>Fungi</taxon>
        <taxon>Dikarya</taxon>
        <taxon>Ascomycota</taxon>
        <taxon>Pezizomycotina</taxon>
        <taxon>Leotiomycetes</taxon>
        <taxon>Helotiales</taxon>
        <taxon>Sclerotiniaceae</taxon>
        <taxon>Monilinia</taxon>
    </lineage>
</organism>
<dbReference type="InterPro" id="IPR004898">
    <property type="entry name" value="Pectate_lyase_PlyH/PlyE-like"/>
</dbReference>
<feature type="signal peptide" evidence="10">
    <location>
        <begin position="1"/>
        <end position="20"/>
    </location>
</feature>
<comment type="caution">
    <text evidence="12">The sequence shown here is derived from an EMBL/GenBank/DDBJ whole genome shotgun (WGS) entry which is preliminary data.</text>
</comment>